<name>A0A926ER72_9FIRM</name>
<dbReference type="AlphaFoldDB" id="A0A926ER72"/>
<evidence type="ECO:0000313" key="6">
    <source>
        <dbReference type="EMBL" id="MBC8587015.1"/>
    </source>
</evidence>
<feature type="transmembrane region" description="Helical" evidence="5">
    <location>
        <begin position="20"/>
        <end position="40"/>
    </location>
</feature>
<reference evidence="6" key="1">
    <citation type="submission" date="2020-08" db="EMBL/GenBank/DDBJ databases">
        <title>Genome public.</title>
        <authorList>
            <person name="Liu C."/>
            <person name="Sun Q."/>
        </authorList>
    </citation>
    <scope>NUCLEOTIDE SEQUENCE</scope>
    <source>
        <strain evidence="6">BX21</strain>
    </source>
</reference>
<accession>A0A926ER72</accession>
<comment type="caution">
    <text evidence="6">The sequence shown here is derived from an EMBL/GenBank/DDBJ whole genome shotgun (WGS) entry which is preliminary data.</text>
</comment>
<dbReference type="Proteomes" id="UP000601171">
    <property type="component" value="Unassembled WGS sequence"/>
</dbReference>
<dbReference type="PIRSF" id="PIRSF006060">
    <property type="entry name" value="AA_transporter"/>
    <property type="match status" value="1"/>
</dbReference>
<dbReference type="Pfam" id="PF13520">
    <property type="entry name" value="AA_permease_2"/>
    <property type="match status" value="1"/>
</dbReference>
<feature type="transmembrane region" description="Helical" evidence="5">
    <location>
        <begin position="195"/>
        <end position="218"/>
    </location>
</feature>
<evidence type="ECO:0000256" key="5">
    <source>
        <dbReference type="SAM" id="Phobius"/>
    </source>
</evidence>
<feature type="transmembrane region" description="Helical" evidence="5">
    <location>
        <begin position="162"/>
        <end position="183"/>
    </location>
</feature>
<dbReference type="InterPro" id="IPR002293">
    <property type="entry name" value="AA/rel_permease1"/>
</dbReference>
<dbReference type="EMBL" id="JACRTG010000005">
    <property type="protein sequence ID" value="MBC8587015.1"/>
    <property type="molecule type" value="Genomic_DNA"/>
</dbReference>
<dbReference type="GO" id="GO:0016020">
    <property type="term" value="C:membrane"/>
    <property type="evidence" value="ECO:0007669"/>
    <property type="project" value="UniProtKB-SubCell"/>
</dbReference>
<evidence type="ECO:0000256" key="1">
    <source>
        <dbReference type="ARBA" id="ARBA00004141"/>
    </source>
</evidence>
<feature type="transmembrane region" description="Helical" evidence="5">
    <location>
        <begin position="339"/>
        <end position="358"/>
    </location>
</feature>
<dbReference type="InterPro" id="IPR050598">
    <property type="entry name" value="AminoAcid_Transporter"/>
</dbReference>
<keyword evidence="3 5" id="KW-1133">Transmembrane helix</keyword>
<evidence type="ECO:0000256" key="2">
    <source>
        <dbReference type="ARBA" id="ARBA00022692"/>
    </source>
</evidence>
<keyword evidence="4 5" id="KW-0472">Membrane</keyword>
<evidence type="ECO:0000256" key="3">
    <source>
        <dbReference type="ARBA" id="ARBA00022989"/>
    </source>
</evidence>
<sequence length="453" mass="48615">MSEQKKNDIKQEEGHLKRNLTLFEATIHSIAFVIGTGIFLKPATILMNTGSTGMSLILWIAGGLISLCSALTMAEIAAYIPKLGGMYTYLNELYGEKVGFMYGWINMLIGSPTGASASAIAFATFASYFVPLSNTGLKVLAIFMVLFFAGIQMLSTKATMKLQVVATVGKLVPIFAIVLFGLFKGEIPGAVNFSLVGGTAAGGFGVALLGVLWAYDGWQTTCTLGSEMVEPEKNLPKSIIISLTFVTAVYAIFNVVIFKTVPTDQIIAGTGSVGVQAAQTLFGNFGATLVSIGMLISSAGTLNGQILNGARVTLAVAQKKQTIGAKFLGHVNPKYDTPINSLIFMIAMCMIYILSGTFDSITNLTIFTGWVFFVFTVLGVFILRKKYERNDKLYHVPLYPIIPIIGAIGGGYLLVSTFLEDTITAIISVVVAAIGFPMYFYCKKKYGNEDGNK</sequence>
<protein>
    <submittedName>
        <fullName evidence="6">Amino acid permease</fullName>
    </submittedName>
</protein>
<feature type="transmembrane region" description="Helical" evidence="5">
    <location>
        <begin position="396"/>
        <end position="416"/>
    </location>
</feature>
<organism evidence="6 7">
    <name type="scientific">Paratissierella segnis</name>
    <dbReference type="NCBI Taxonomy" id="2763679"/>
    <lineage>
        <taxon>Bacteria</taxon>
        <taxon>Bacillati</taxon>
        <taxon>Bacillota</taxon>
        <taxon>Tissierellia</taxon>
        <taxon>Tissierellales</taxon>
        <taxon>Tissierellaceae</taxon>
        <taxon>Paratissierella</taxon>
    </lineage>
</organism>
<dbReference type="GO" id="GO:0015179">
    <property type="term" value="F:L-amino acid transmembrane transporter activity"/>
    <property type="evidence" value="ECO:0007669"/>
    <property type="project" value="TreeGrafter"/>
</dbReference>
<feature type="transmembrane region" description="Helical" evidence="5">
    <location>
        <begin position="136"/>
        <end position="155"/>
    </location>
</feature>
<feature type="transmembrane region" description="Helical" evidence="5">
    <location>
        <begin position="239"/>
        <end position="261"/>
    </location>
</feature>
<evidence type="ECO:0000313" key="7">
    <source>
        <dbReference type="Proteomes" id="UP000601171"/>
    </source>
</evidence>
<keyword evidence="7" id="KW-1185">Reference proteome</keyword>
<feature type="transmembrane region" description="Helical" evidence="5">
    <location>
        <begin position="422"/>
        <end position="442"/>
    </location>
</feature>
<dbReference type="Gene3D" id="1.20.1740.10">
    <property type="entry name" value="Amino acid/polyamine transporter I"/>
    <property type="match status" value="1"/>
</dbReference>
<feature type="transmembrane region" description="Helical" evidence="5">
    <location>
        <begin position="56"/>
        <end position="80"/>
    </location>
</feature>
<feature type="transmembrane region" description="Helical" evidence="5">
    <location>
        <begin position="101"/>
        <end position="130"/>
    </location>
</feature>
<comment type="subcellular location">
    <subcellularLocation>
        <location evidence="1">Membrane</location>
        <topology evidence="1">Multi-pass membrane protein</topology>
    </subcellularLocation>
</comment>
<evidence type="ECO:0000256" key="4">
    <source>
        <dbReference type="ARBA" id="ARBA00023136"/>
    </source>
</evidence>
<feature type="transmembrane region" description="Helical" evidence="5">
    <location>
        <begin position="281"/>
        <end position="302"/>
    </location>
</feature>
<dbReference type="PANTHER" id="PTHR11785:SF512">
    <property type="entry name" value="SOBREMESA, ISOFORM B"/>
    <property type="match status" value="1"/>
</dbReference>
<dbReference type="PANTHER" id="PTHR11785">
    <property type="entry name" value="AMINO ACID TRANSPORTER"/>
    <property type="match status" value="1"/>
</dbReference>
<feature type="transmembrane region" description="Helical" evidence="5">
    <location>
        <begin position="364"/>
        <end position="384"/>
    </location>
</feature>
<proteinExistence type="predicted"/>
<gene>
    <name evidence="6" type="ORF">H8707_02000</name>
</gene>
<dbReference type="RefSeq" id="WP_262428486.1">
    <property type="nucleotide sequence ID" value="NZ_JACRTG010000005.1"/>
</dbReference>
<keyword evidence="2 5" id="KW-0812">Transmembrane</keyword>